<reference evidence="9 10" key="1">
    <citation type="submission" date="2016-04" db="EMBL/GenBank/DDBJ databases">
        <title>A degradative enzymes factory behind the ericoid mycorrhizal symbiosis.</title>
        <authorList>
            <consortium name="DOE Joint Genome Institute"/>
            <person name="Martino E."/>
            <person name="Morin E."/>
            <person name="Grelet G."/>
            <person name="Kuo A."/>
            <person name="Kohler A."/>
            <person name="Daghino S."/>
            <person name="Barry K."/>
            <person name="Choi C."/>
            <person name="Cichocki N."/>
            <person name="Clum A."/>
            <person name="Copeland A."/>
            <person name="Hainaut M."/>
            <person name="Haridas S."/>
            <person name="Labutti K."/>
            <person name="Lindquist E."/>
            <person name="Lipzen A."/>
            <person name="Khouja H.-R."/>
            <person name="Murat C."/>
            <person name="Ohm R."/>
            <person name="Olson A."/>
            <person name="Spatafora J."/>
            <person name="Veneault-Fourrey C."/>
            <person name="Henrissat B."/>
            <person name="Grigoriev I."/>
            <person name="Martin F."/>
            <person name="Perotto S."/>
        </authorList>
    </citation>
    <scope>NUCLEOTIDE SEQUENCE [LARGE SCALE GENOMIC DNA]</scope>
    <source>
        <strain evidence="9 10">F</strain>
    </source>
</reference>
<dbReference type="PANTHER" id="PTHR33048">
    <property type="entry name" value="PTH11-LIKE INTEGRAL MEMBRANE PROTEIN (AFU_ORTHOLOGUE AFUA_5G11245)"/>
    <property type="match status" value="1"/>
</dbReference>
<dbReference type="InterPro" id="IPR052337">
    <property type="entry name" value="SAT4-like"/>
</dbReference>
<feature type="transmembrane region" description="Helical" evidence="7">
    <location>
        <begin position="110"/>
        <end position="127"/>
    </location>
</feature>
<dbReference type="InterPro" id="IPR049326">
    <property type="entry name" value="Rhodopsin_dom_fungi"/>
</dbReference>
<feature type="transmembrane region" description="Helical" evidence="7">
    <location>
        <begin position="182"/>
        <end position="201"/>
    </location>
</feature>
<feature type="transmembrane region" description="Helical" evidence="7">
    <location>
        <begin position="47"/>
        <end position="67"/>
    </location>
</feature>
<proteinExistence type="inferred from homology"/>
<evidence type="ECO:0000256" key="5">
    <source>
        <dbReference type="ARBA" id="ARBA00038359"/>
    </source>
</evidence>
<keyword evidence="4 7" id="KW-0472">Membrane</keyword>
<protein>
    <recommendedName>
        <fullName evidence="8">Rhodopsin domain-containing protein</fullName>
    </recommendedName>
</protein>
<dbReference type="PANTHER" id="PTHR33048:SF47">
    <property type="entry name" value="INTEGRAL MEMBRANE PROTEIN-RELATED"/>
    <property type="match status" value="1"/>
</dbReference>
<evidence type="ECO:0000256" key="7">
    <source>
        <dbReference type="SAM" id="Phobius"/>
    </source>
</evidence>
<evidence type="ECO:0000256" key="4">
    <source>
        <dbReference type="ARBA" id="ARBA00023136"/>
    </source>
</evidence>
<feature type="transmembrane region" description="Helical" evidence="7">
    <location>
        <begin position="17"/>
        <end position="35"/>
    </location>
</feature>
<dbReference type="AlphaFoldDB" id="A0A2J6R976"/>
<dbReference type="OrthoDB" id="3903189at2759"/>
<feature type="region of interest" description="Disordered" evidence="6">
    <location>
        <begin position="285"/>
        <end position="305"/>
    </location>
</feature>
<gene>
    <name evidence="9" type="ORF">L207DRAFT_131428</name>
</gene>
<dbReference type="Pfam" id="PF20684">
    <property type="entry name" value="Fung_rhodopsin"/>
    <property type="match status" value="1"/>
</dbReference>
<sequence length="386" mass="43879">MANDGGGSPQDLVVQTWIMYSIAMVLFLLRMYARYTRLGLKYQAEDYLMVFAVCLYTTFAVTNIAIIQGGGSSLYLPDQFSTFTPQDIQERIQGSKIEVASELCMLNTMYTLKGCMIFIYFQLTANLKQNLLVKVCAGYTFCGWLATMLVFIFNCHPFTGYWTLPPPQEECATYFRYEVTQAVFNISSDLAMLSVILPMLFKLRMPWKTKVPLIFIFSMGLVVVICACTSKYFTFKNIWDDSYQFWYLREASIAMYVTNLPYVWSLARQTFRVLRSTEAVTEDKSDAPYGTGRMSNPHSKTGRSHKLYNMDTLNERPGAAVRSESEENIIDVKESRVRSGDYAKYADGSETTAWARSDGRSGSESRDNADGIRKTTDVTIVKQESV</sequence>
<dbReference type="STRING" id="1149755.A0A2J6R976"/>
<feature type="region of interest" description="Disordered" evidence="6">
    <location>
        <begin position="348"/>
        <end position="386"/>
    </location>
</feature>
<dbReference type="GO" id="GO:0016020">
    <property type="term" value="C:membrane"/>
    <property type="evidence" value="ECO:0007669"/>
    <property type="project" value="UniProtKB-SubCell"/>
</dbReference>
<dbReference type="EMBL" id="KZ613953">
    <property type="protein sequence ID" value="PMD35067.1"/>
    <property type="molecule type" value="Genomic_DNA"/>
</dbReference>
<keyword evidence="10" id="KW-1185">Reference proteome</keyword>
<evidence type="ECO:0000313" key="10">
    <source>
        <dbReference type="Proteomes" id="UP000235786"/>
    </source>
</evidence>
<feature type="transmembrane region" description="Helical" evidence="7">
    <location>
        <begin position="245"/>
        <end position="267"/>
    </location>
</feature>
<evidence type="ECO:0000256" key="3">
    <source>
        <dbReference type="ARBA" id="ARBA00022989"/>
    </source>
</evidence>
<feature type="transmembrane region" description="Helical" evidence="7">
    <location>
        <begin position="139"/>
        <end position="162"/>
    </location>
</feature>
<accession>A0A2J6R976</accession>
<evidence type="ECO:0000256" key="6">
    <source>
        <dbReference type="SAM" id="MobiDB-lite"/>
    </source>
</evidence>
<name>A0A2J6R976_HYAVF</name>
<feature type="transmembrane region" description="Helical" evidence="7">
    <location>
        <begin position="213"/>
        <end position="233"/>
    </location>
</feature>
<comment type="similarity">
    <text evidence="5">Belongs to the SAT4 family.</text>
</comment>
<evidence type="ECO:0000256" key="1">
    <source>
        <dbReference type="ARBA" id="ARBA00004141"/>
    </source>
</evidence>
<organism evidence="9 10">
    <name type="scientific">Hyaloscypha variabilis (strain UAMH 11265 / GT02V1 / F)</name>
    <name type="common">Meliniomyces variabilis</name>
    <dbReference type="NCBI Taxonomy" id="1149755"/>
    <lineage>
        <taxon>Eukaryota</taxon>
        <taxon>Fungi</taxon>
        <taxon>Dikarya</taxon>
        <taxon>Ascomycota</taxon>
        <taxon>Pezizomycotina</taxon>
        <taxon>Leotiomycetes</taxon>
        <taxon>Helotiales</taxon>
        <taxon>Hyaloscyphaceae</taxon>
        <taxon>Hyaloscypha</taxon>
        <taxon>Hyaloscypha variabilis</taxon>
    </lineage>
</organism>
<keyword evidence="3 7" id="KW-1133">Transmembrane helix</keyword>
<comment type="subcellular location">
    <subcellularLocation>
        <location evidence="1">Membrane</location>
        <topology evidence="1">Multi-pass membrane protein</topology>
    </subcellularLocation>
</comment>
<evidence type="ECO:0000256" key="2">
    <source>
        <dbReference type="ARBA" id="ARBA00022692"/>
    </source>
</evidence>
<feature type="compositionally biased region" description="Basic and acidic residues" evidence="6">
    <location>
        <begin position="357"/>
        <end position="376"/>
    </location>
</feature>
<feature type="domain" description="Rhodopsin" evidence="8">
    <location>
        <begin position="29"/>
        <end position="268"/>
    </location>
</feature>
<dbReference type="Proteomes" id="UP000235786">
    <property type="component" value="Unassembled WGS sequence"/>
</dbReference>
<evidence type="ECO:0000313" key="9">
    <source>
        <dbReference type="EMBL" id="PMD35067.1"/>
    </source>
</evidence>
<evidence type="ECO:0000259" key="8">
    <source>
        <dbReference type="Pfam" id="PF20684"/>
    </source>
</evidence>
<keyword evidence="2 7" id="KW-0812">Transmembrane</keyword>